<evidence type="ECO:0000256" key="1">
    <source>
        <dbReference type="ARBA" id="ARBA00023115"/>
    </source>
</evidence>
<dbReference type="GO" id="GO:0006596">
    <property type="term" value="P:polyamine biosynthetic process"/>
    <property type="evidence" value="ECO:0007669"/>
    <property type="project" value="UniProtKB-KW"/>
</dbReference>
<dbReference type="STRING" id="208445.SAMN04489727_9461"/>
<dbReference type="SUPFAM" id="SSF53335">
    <property type="entry name" value="S-adenosyl-L-methionine-dependent methyltransferases"/>
    <property type="match status" value="1"/>
</dbReference>
<dbReference type="AlphaFoldDB" id="A0A1H5DM84"/>
<dbReference type="Gene3D" id="3.40.50.150">
    <property type="entry name" value="Vaccinia Virus protein VP39"/>
    <property type="match status" value="1"/>
</dbReference>
<reference evidence="4" key="1">
    <citation type="submission" date="2016-10" db="EMBL/GenBank/DDBJ databases">
        <authorList>
            <person name="Varghese N."/>
            <person name="Submissions S."/>
        </authorList>
    </citation>
    <scope>NUCLEOTIDE SEQUENCE [LARGE SCALE GENOMIC DNA]</scope>
    <source>
        <strain evidence="4">DSM 44544</strain>
    </source>
</reference>
<evidence type="ECO:0008006" key="5">
    <source>
        <dbReference type="Google" id="ProtNLM"/>
    </source>
</evidence>
<accession>A0A1H5DM84</accession>
<sequence length="303" mass="32143">MIVRLLIAGVAGMFPITSTPVSRTRKPEPEPGRYPVRFGTAELVRDADRGNAWLVSVDGVAQSYVDLDNPTHLEFDYVRRFGDVVDRLPPGPLDALHIGGAACTLPRYVAASRPGSRQLVFDADGDLVELVRTQLGLRVPGLRVRVTDGREGLATRREDSADLVVVDAFERATLAGGLATLEATTAIAGLLRAPGIYLANITDGAGLPFARRFLATLLEVFPQVMLLADPGVLRGRRFGNLVLAASASDLPTAEIAQKTASAAFPARCVHGAELRKLAGKAAPITDADTPPPPSPPDDVLGLF</sequence>
<evidence type="ECO:0000256" key="2">
    <source>
        <dbReference type="SAM" id="MobiDB-lite"/>
    </source>
</evidence>
<dbReference type="PANTHER" id="PTHR43317">
    <property type="entry name" value="THERMOSPERMINE SYNTHASE ACAULIS5"/>
    <property type="match status" value="1"/>
</dbReference>
<name>A0A1H5DM84_9PSEU</name>
<proteinExistence type="predicted"/>
<dbReference type="Proteomes" id="UP000199622">
    <property type="component" value="Unassembled WGS sequence"/>
</dbReference>
<keyword evidence="1" id="KW-0620">Polyamine biosynthesis</keyword>
<keyword evidence="4" id="KW-1185">Reference proteome</keyword>
<dbReference type="NCBIfam" id="NF037959">
    <property type="entry name" value="MFS_SpdSyn"/>
    <property type="match status" value="1"/>
</dbReference>
<dbReference type="InterPro" id="IPR029063">
    <property type="entry name" value="SAM-dependent_MTases_sf"/>
</dbReference>
<protein>
    <recommendedName>
        <fullName evidence="5">Spermidine synthase</fullName>
    </recommendedName>
</protein>
<organism evidence="3 4">
    <name type="scientific">Amycolatopsis tolypomycina</name>
    <dbReference type="NCBI Taxonomy" id="208445"/>
    <lineage>
        <taxon>Bacteria</taxon>
        <taxon>Bacillati</taxon>
        <taxon>Actinomycetota</taxon>
        <taxon>Actinomycetes</taxon>
        <taxon>Pseudonocardiales</taxon>
        <taxon>Pseudonocardiaceae</taxon>
        <taxon>Amycolatopsis</taxon>
    </lineage>
</organism>
<evidence type="ECO:0000313" key="4">
    <source>
        <dbReference type="Proteomes" id="UP000199622"/>
    </source>
</evidence>
<evidence type="ECO:0000313" key="3">
    <source>
        <dbReference type="EMBL" id="SED79962.1"/>
    </source>
</evidence>
<gene>
    <name evidence="3" type="ORF">SAMN04489727_9461</name>
</gene>
<dbReference type="EMBL" id="FNSO01000004">
    <property type="protein sequence ID" value="SED79962.1"/>
    <property type="molecule type" value="Genomic_DNA"/>
</dbReference>
<dbReference type="PANTHER" id="PTHR43317:SF1">
    <property type="entry name" value="THERMOSPERMINE SYNTHASE ACAULIS5"/>
    <property type="match status" value="1"/>
</dbReference>
<feature type="region of interest" description="Disordered" evidence="2">
    <location>
        <begin position="280"/>
        <end position="303"/>
    </location>
</feature>